<dbReference type="InterPro" id="IPR019805">
    <property type="entry name" value="Heat_shock_protein_90_CS"/>
</dbReference>
<dbReference type="PRINTS" id="PR00775">
    <property type="entry name" value="HEATSHOCK90"/>
</dbReference>
<proteinExistence type="inferred from homology"/>
<keyword evidence="2" id="KW-0963">Cytoplasm</keyword>
<dbReference type="InterPro" id="IPR020568">
    <property type="entry name" value="Ribosomal_Su5_D2-typ_SF"/>
</dbReference>
<evidence type="ECO:0000256" key="6">
    <source>
        <dbReference type="ARBA" id="ARBA00023186"/>
    </source>
</evidence>
<dbReference type="Gene3D" id="1.20.120.790">
    <property type="entry name" value="Heat shock protein 90, C-terminal domain"/>
    <property type="match status" value="1"/>
</dbReference>
<dbReference type="FunFam" id="3.30.565.10:FF:000076">
    <property type="entry name" value="Molecular chaperone HtpG"/>
    <property type="match status" value="1"/>
</dbReference>
<dbReference type="FunFam" id="3.30.230.80:FF:000008">
    <property type="entry name" value="Molecular chaperone HtpG"/>
    <property type="match status" value="1"/>
</dbReference>
<organism evidence="13 14">
    <name type="scientific">Acetobacteroides hydrogenigenes</name>
    <dbReference type="NCBI Taxonomy" id="979970"/>
    <lineage>
        <taxon>Bacteria</taxon>
        <taxon>Pseudomonadati</taxon>
        <taxon>Bacteroidota</taxon>
        <taxon>Bacteroidia</taxon>
        <taxon>Bacteroidales</taxon>
        <taxon>Rikenellaceae</taxon>
        <taxon>Acetobacteroides</taxon>
    </lineage>
</organism>
<feature type="binding site" evidence="11">
    <location>
        <position position="81"/>
    </location>
    <ligand>
        <name>ATP</name>
        <dbReference type="ChEBI" id="CHEBI:30616"/>
    </ligand>
</feature>
<feature type="binding site" evidence="11">
    <location>
        <position position="165"/>
    </location>
    <ligand>
        <name>ATP</name>
        <dbReference type="ChEBI" id="CHEBI:30616"/>
    </ligand>
</feature>
<dbReference type="Pfam" id="PF00183">
    <property type="entry name" value="HSP90"/>
    <property type="match status" value="1"/>
</dbReference>
<evidence type="ECO:0000256" key="3">
    <source>
        <dbReference type="ARBA" id="ARBA00022741"/>
    </source>
</evidence>
<evidence type="ECO:0000256" key="2">
    <source>
        <dbReference type="ARBA" id="ARBA00022490"/>
    </source>
</evidence>
<feature type="binding site" evidence="11">
    <location>
        <position position="31"/>
    </location>
    <ligand>
        <name>ATP</name>
        <dbReference type="ChEBI" id="CHEBI:30616"/>
    </ligand>
</feature>
<dbReference type="CDD" id="cd16927">
    <property type="entry name" value="HATPase_Hsp90-like"/>
    <property type="match status" value="1"/>
</dbReference>
<keyword evidence="6" id="KW-0143">Chaperone</keyword>
<evidence type="ECO:0000313" key="13">
    <source>
        <dbReference type="EMBL" id="TCN65438.1"/>
    </source>
</evidence>
<feature type="binding site" evidence="11">
    <location>
        <position position="76"/>
    </location>
    <ligand>
        <name>ATP</name>
        <dbReference type="ChEBI" id="CHEBI:30616"/>
    </ligand>
</feature>
<dbReference type="RefSeq" id="WP_131839814.1">
    <property type="nucleotide sequence ID" value="NZ_SLWB01000011.1"/>
</dbReference>
<dbReference type="InterPro" id="IPR020575">
    <property type="entry name" value="Hsp90_N"/>
</dbReference>
<dbReference type="Gene3D" id="3.30.230.80">
    <property type="match status" value="1"/>
</dbReference>
<evidence type="ECO:0000256" key="1">
    <source>
        <dbReference type="ARBA" id="ARBA00008239"/>
    </source>
</evidence>
<accession>A0A4R2E9R4</accession>
<evidence type="ECO:0000313" key="14">
    <source>
        <dbReference type="Proteomes" id="UP000294830"/>
    </source>
</evidence>
<dbReference type="SUPFAM" id="SSF55874">
    <property type="entry name" value="ATPase domain of HSP90 chaperone/DNA topoisomerase II/histidine kinase"/>
    <property type="match status" value="1"/>
</dbReference>
<dbReference type="InterPro" id="IPR001404">
    <property type="entry name" value="Hsp90_fam"/>
</dbReference>
<keyword evidence="4 11" id="KW-0067">ATP-binding</keyword>
<feature type="binding site" evidence="11">
    <location>
        <position position="35"/>
    </location>
    <ligand>
        <name>ATP</name>
        <dbReference type="ChEBI" id="CHEBI:30616"/>
    </ligand>
</feature>
<evidence type="ECO:0000256" key="8">
    <source>
        <dbReference type="ARBA" id="ARBA00070675"/>
    </source>
</evidence>
<comment type="caution">
    <text evidence="13">The sequence shown here is derived from an EMBL/GenBank/DDBJ whole genome shotgun (WGS) entry which is preliminary data.</text>
</comment>
<feature type="coiled-coil region" evidence="12">
    <location>
        <begin position="582"/>
        <end position="616"/>
    </location>
</feature>
<evidence type="ECO:0000256" key="9">
    <source>
        <dbReference type="ARBA" id="ARBA00079544"/>
    </source>
</evidence>
<dbReference type="PROSITE" id="PS00298">
    <property type="entry name" value="HSP90"/>
    <property type="match status" value="1"/>
</dbReference>
<dbReference type="PIRSF" id="PIRSF002583">
    <property type="entry name" value="Hsp90"/>
    <property type="match status" value="1"/>
</dbReference>
<protein>
    <recommendedName>
        <fullName evidence="8">Chaperone protein HtpG</fullName>
    </recommendedName>
    <alternativeName>
        <fullName evidence="7">Chaperone protein htpG</fullName>
    </alternativeName>
    <alternativeName>
        <fullName evidence="9 10">Heat shock protein HtpG</fullName>
    </alternativeName>
</protein>
<feature type="binding site" evidence="11">
    <location>
        <position position="327"/>
    </location>
    <ligand>
        <name>ATP</name>
        <dbReference type="ChEBI" id="CHEBI:30616"/>
    </ligand>
</feature>
<dbReference type="NCBIfam" id="NF003555">
    <property type="entry name" value="PRK05218.1"/>
    <property type="match status" value="1"/>
</dbReference>
<dbReference type="PANTHER" id="PTHR11528">
    <property type="entry name" value="HEAT SHOCK PROTEIN 90 FAMILY MEMBER"/>
    <property type="match status" value="1"/>
</dbReference>
<evidence type="ECO:0000256" key="4">
    <source>
        <dbReference type="ARBA" id="ARBA00022840"/>
    </source>
</evidence>
<gene>
    <name evidence="13" type="ORF">CLV25_111118</name>
</gene>
<dbReference type="Gene3D" id="3.40.50.11260">
    <property type="match status" value="1"/>
</dbReference>
<dbReference type="Proteomes" id="UP000294830">
    <property type="component" value="Unassembled WGS sequence"/>
</dbReference>
<reference evidence="13 14" key="1">
    <citation type="submission" date="2019-03" db="EMBL/GenBank/DDBJ databases">
        <title>Genomic Encyclopedia of Archaeal and Bacterial Type Strains, Phase II (KMG-II): from individual species to whole genera.</title>
        <authorList>
            <person name="Goeker M."/>
        </authorList>
    </citation>
    <scope>NUCLEOTIDE SEQUENCE [LARGE SCALE GENOMIC DNA]</scope>
    <source>
        <strain evidence="13 14">RL-C</strain>
    </source>
</reference>
<evidence type="ECO:0000256" key="11">
    <source>
        <dbReference type="PIRSR" id="PIRSR002583-1"/>
    </source>
</evidence>
<dbReference type="GO" id="GO:0140662">
    <property type="term" value="F:ATP-dependent protein folding chaperone"/>
    <property type="evidence" value="ECO:0007669"/>
    <property type="project" value="InterPro"/>
</dbReference>
<keyword evidence="14" id="KW-1185">Reference proteome</keyword>
<dbReference type="GO" id="GO:0016887">
    <property type="term" value="F:ATP hydrolysis activity"/>
    <property type="evidence" value="ECO:0007669"/>
    <property type="project" value="InterPro"/>
</dbReference>
<keyword evidence="5" id="KW-0346">Stress response</keyword>
<evidence type="ECO:0000256" key="5">
    <source>
        <dbReference type="ARBA" id="ARBA00023016"/>
    </source>
</evidence>
<dbReference type="SUPFAM" id="SSF54211">
    <property type="entry name" value="Ribosomal protein S5 domain 2-like"/>
    <property type="match status" value="1"/>
</dbReference>
<comment type="similarity">
    <text evidence="1">Belongs to the heat shock protein 90 family.</text>
</comment>
<dbReference type="EMBL" id="SLWB01000011">
    <property type="protein sequence ID" value="TCN65438.1"/>
    <property type="molecule type" value="Genomic_DNA"/>
</dbReference>
<dbReference type="OrthoDB" id="9802640at2"/>
<dbReference type="GO" id="GO:0051082">
    <property type="term" value="F:unfolded protein binding"/>
    <property type="evidence" value="ECO:0007669"/>
    <property type="project" value="InterPro"/>
</dbReference>
<evidence type="ECO:0000256" key="10">
    <source>
        <dbReference type="ARBA" id="ARBA00080411"/>
    </source>
</evidence>
<dbReference type="Pfam" id="PF13589">
    <property type="entry name" value="HATPase_c_3"/>
    <property type="match status" value="1"/>
</dbReference>
<dbReference type="InterPro" id="IPR036890">
    <property type="entry name" value="HATPase_C_sf"/>
</dbReference>
<sequence>MQKGKIGVSTENIFPIIKKFLYSDHEIFLRELVSNAVDATQKLKTLVGTGECKQELGDLTIRVSVDKEKKTITVSDAGVGMTQDEVEKYINQIAFSGAEEFLDKFKDQSVQIIGHFGMGFYSSFMVSSSVEVVTKSWKDAPAVRWECDGSPEYTIEDTTRERRGTDIILHVADDSEEFLEESRISALLNKYCKFMPIEIAFGKKKEWKDSKYEDTDEDNIINQTNPIWTKKPAELKDEDYAEFYRTLYPMADEPMFHIHLNVDYPFNLTGILYFPKISNNIDLQKNKIQLYCNQVFVTDSVEGIVPEFLTLLHGVIDSPDIPLNVSRSYLQSDANVKKISNHITKKVADRLSTLFKNERETYEQKWADLKLFVEYGMLTDEKFYDSAAKFAMFKDVDGKHYTFEEYKDAIKEEQTDKDGKLVYIYSNDPEAQYSFIQAAKAHQYNVMVMDGQLDSHFVQMLEGKLENAQFVRVDSDVMDNLVRKDKKKEWKITPDEQENLKPVFEANTPEGGEAMYHVSFEALSETAAPVVITQNEFMRRMKDMSQMGGGGGMNFYGKMPDSYNVVVNANHPLVTEIKDDLNTELKDKITEYKAKLKAEEDVLADLNKQKGDKKDEDVPAELKTRIEEVEGKVEAIRKEESDMLGSWGKSHKIVHQLIDLALLSNNMLKGEALNSFLKRSLEMISR</sequence>
<name>A0A4R2E9R4_9BACT</name>
<dbReference type="Gene3D" id="3.30.565.10">
    <property type="entry name" value="Histidine kinase-like ATPase, C-terminal domain"/>
    <property type="match status" value="1"/>
</dbReference>
<feature type="binding site" evidence="11">
    <location>
        <begin position="96"/>
        <end position="97"/>
    </location>
    <ligand>
        <name>ATP</name>
        <dbReference type="ChEBI" id="CHEBI:30616"/>
    </ligand>
</feature>
<evidence type="ECO:0000256" key="7">
    <source>
        <dbReference type="ARBA" id="ARBA00067988"/>
    </source>
</evidence>
<keyword evidence="12" id="KW-0175">Coiled coil</keyword>
<dbReference type="InterPro" id="IPR037196">
    <property type="entry name" value="HSP90_C"/>
</dbReference>
<evidence type="ECO:0000256" key="12">
    <source>
        <dbReference type="SAM" id="Coils"/>
    </source>
</evidence>
<dbReference type="GO" id="GO:0005524">
    <property type="term" value="F:ATP binding"/>
    <property type="evidence" value="ECO:0007669"/>
    <property type="project" value="UniProtKB-KW"/>
</dbReference>
<dbReference type="AlphaFoldDB" id="A0A4R2E9R4"/>
<keyword evidence="3 11" id="KW-0547">Nucleotide-binding</keyword>